<evidence type="ECO:0000313" key="2">
    <source>
        <dbReference type="Proteomes" id="UP001606210"/>
    </source>
</evidence>
<dbReference type="Proteomes" id="UP001606210">
    <property type="component" value="Unassembled WGS sequence"/>
</dbReference>
<evidence type="ECO:0000313" key="1">
    <source>
        <dbReference type="EMBL" id="MFG6433817.1"/>
    </source>
</evidence>
<keyword evidence="2" id="KW-1185">Reference proteome</keyword>
<reference evidence="1 2" key="1">
    <citation type="submission" date="2024-08" db="EMBL/GenBank/DDBJ databases">
        <authorList>
            <person name="Lu H."/>
        </authorList>
    </citation>
    <scope>NUCLEOTIDE SEQUENCE [LARGE SCALE GENOMIC DNA]</scope>
    <source>
        <strain evidence="1 2">LYH14W</strain>
    </source>
</reference>
<dbReference type="EMBL" id="JBIGHV010000016">
    <property type="protein sequence ID" value="MFG6433817.1"/>
    <property type="molecule type" value="Genomic_DNA"/>
</dbReference>
<comment type="caution">
    <text evidence="1">The sequence shown here is derived from an EMBL/GenBank/DDBJ whole genome shotgun (WGS) entry which is preliminary data.</text>
</comment>
<organism evidence="1 2">
    <name type="scientific">Pelomonas parva</name>
    <dbReference type="NCBI Taxonomy" id="3299032"/>
    <lineage>
        <taxon>Bacteria</taxon>
        <taxon>Pseudomonadati</taxon>
        <taxon>Pseudomonadota</taxon>
        <taxon>Betaproteobacteria</taxon>
        <taxon>Burkholderiales</taxon>
        <taxon>Sphaerotilaceae</taxon>
        <taxon>Roseateles</taxon>
    </lineage>
</organism>
<name>A0ABW7FB02_9BURK</name>
<proteinExistence type="predicted"/>
<gene>
    <name evidence="1" type="ORF">ACG00Y_28200</name>
</gene>
<dbReference type="RefSeq" id="WP_394484879.1">
    <property type="nucleotide sequence ID" value="NZ_JBIGHV010000016.1"/>
</dbReference>
<sequence>MLGAGGLPPVEATSPGQVIGDVMARYRRQMLALQQVLEEDADRDRTRALLADMLGLARC</sequence>
<protein>
    <submittedName>
        <fullName evidence="1">Uncharacterized protein</fullName>
    </submittedName>
</protein>
<accession>A0ABW7FB02</accession>